<evidence type="ECO:0000256" key="2">
    <source>
        <dbReference type="ARBA" id="ARBA00009565"/>
    </source>
</evidence>
<feature type="transmembrane region" description="Helical" evidence="6">
    <location>
        <begin position="72"/>
        <end position="90"/>
    </location>
</feature>
<dbReference type="AlphaFoldDB" id="A0A8C1K2V2"/>
<keyword evidence="5 6" id="KW-0472">Membrane</keyword>
<dbReference type="Proteomes" id="UP000694427">
    <property type="component" value="Unplaced"/>
</dbReference>
<dbReference type="GO" id="GO:0016020">
    <property type="term" value="C:membrane"/>
    <property type="evidence" value="ECO:0007669"/>
    <property type="project" value="UniProtKB-SubCell"/>
</dbReference>
<keyword evidence="4 6" id="KW-1133">Transmembrane helix</keyword>
<comment type="similarity">
    <text evidence="2">Belongs to the MS4A family.</text>
</comment>
<protein>
    <submittedName>
        <fullName evidence="7">Transmembrane protein 176</fullName>
    </submittedName>
</protein>
<sequence>MTLTVSTDLTVNTGRTQVEEKLQDKQKALRDSIEKGEPKIFGVAQIIIGLLIISYSIPLLSTKTTMIINFGVPWWSGLMFVISGAAGIVLEKYATLKVSVCLAVSAVAIIISVIALIMYYADIAFNVATKCHMGSRMKCDYQNYVTHFSTGLKTTISMVSMVQTVISTAFTVILYNQRRNFTVTIKDGFLVFFFFLQLVETAPHYDVPIILALLPL</sequence>
<keyword evidence="3 6" id="KW-0812">Transmembrane</keyword>
<feature type="transmembrane region" description="Helical" evidence="6">
    <location>
        <begin position="188"/>
        <end position="214"/>
    </location>
</feature>
<evidence type="ECO:0000256" key="4">
    <source>
        <dbReference type="ARBA" id="ARBA00022989"/>
    </source>
</evidence>
<feature type="transmembrane region" description="Helical" evidence="6">
    <location>
        <begin position="102"/>
        <end position="121"/>
    </location>
</feature>
<name>A0A8C1K2V2_CYPCA</name>
<reference evidence="7" key="2">
    <citation type="submission" date="2025-09" db="UniProtKB">
        <authorList>
            <consortium name="Ensembl"/>
        </authorList>
    </citation>
    <scope>IDENTIFICATION</scope>
</reference>
<dbReference type="PANTHER" id="PTHR23320">
    <property type="entry name" value="MEMBRANE-SPANNING 4-DOMAINS SUBFAMILY A MS4A -RELATED"/>
    <property type="match status" value="1"/>
</dbReference>
<reference evidence="7" key="1">
    <citation type="submission" date="2025-08" db="UniProtKB">
        <authorList>
            <consortium name="Ensembl"/>
        </authorList>
    </citation>
    <scope>IDENTIFICATION</scope>
</reference>
<accession>A0A8C1K2V2</accession>
<dbReference type="Ensembl" id="ENSCCRT00010045496.1">
    <property type="protein sequence ID" value="ENSCCRP00010041451.1"/>
    <property type="gene ID" value="ENSCCRG00010017657.1"/>
</dbReference>
<comment type="subcellular location">
    <subcellularLocation>
        <location evidence="1">Membrane</location>
        <topology evidence="1">Multi-pass membrane protein</topology>
    </subcellularLocation>
</comment>
<keyword evidence="8" id="KW-1185">Reference proteome</keyword>
<feature type="transmembrane region" description="Helical" evidence="6">
    <location>
        <begin position="40"/>
        <end position="60"/>
    </location>
</feature>
<dbReference type="PANTHER" id="PTHR23320:SF129">
    <property type="entry name" value="MEMBRANE-SPANNING 4-DOMAINS SUBFAMILY A MEMBER 15"/>
    <property type="match status" value="1"/>
</dbReference>
<evidence type="ECO:0000256" key="1">
    <source>
        <dbReference type="ARBA" id="ARBA00004141"/>
    </source>
</evidence>
<evidence type="ECO:0000256" key="3">
    <source>
        <dbReference type="ARBA" id="ARBA00022692"/>
    </source>
</evidence>
<organism evidence="7 8">
    <name type="scientific">Cyprinus carpio</name>
    <name type="common">Common carp</name>
    <dbReference type="NCBI Taxonomy" id="7962"/>
    <lineage>
        <taxon>Eukaryota</taxon>
        <taxon>Metazoa</taxon>
        <taxon>Chordata</taxon>
        <taxon>Craniata</taxon>
        <taxon>Vertebrata</taxon>
        <taxon>Euteleostomi</taxon>
        <taxon>Actinopterygii</taxon>
        <taxon>Neopterygii</taxon>
        <taxon>Teleostei</taxon>
        <taxon>Ostariophysi</taxon>
        <taxon>Cypriniformes</taxon>
        <taxon>Cyprinidae</taxon>
        <taxon>Cyprininae</taxon>
        <taxon>Cyprinus</taxon>
    </lineage>
</organism>
<evidence type="ECO:0000313" key="7">
    <source>
        <dbReference type="Ensembl" id="ENSCCRP00010041451.1"/>
    </source>
</evidence>
<proteinExistence type="inferred from homology"/>
<evidence type="ECO:0000256" key="5">
    <source>
        <dbReference type="ARBA" id="ARBA00023136"/>
    </source>
</evidence>
<feature type="transmembrane region" description="Helical" evidence="6">
    <location>
        <begin position="156"/>
        <end position="176"/>
    </location>
</feature>
<dbReference type="InterPro" id="IPR007237">
    <property type="entry name" value="CD20-like"/>
</dbReference>
<evidence type="ECO:0000313" key="8">
    <source>
        <dbReference type="Proteomes" id="UP000694427"/>
    </source>
</evidence>
<dbReference type="InterPro" id="IPR030417">
    <property type="entry name" value="MS4A"/>
</dbReference>
<dbReference type="Pfam" id="PF04103">
    <property type="entry name" value="CD20"/>
    <property type="match status" value="1"/>
</dbReference>
<evidence type="ECO:0000256" key="6">
    <source>
        <dbReference type="SAM" id="Phobius"/>
    </source>
</evidence>